<sequence length="344" mass="38541">MGQGPQFDFKENYLNFLHHKPTTFIPNSFVGNKIMGFGAINGPAIEKGDQFGERIDGFGIKWEYPSTGGGAAIPDCNYTVMDDVTEWREKVSIPDPSKYDWKADYERECKMIGTPDREKEVVDFGFGNGVFERLAALMGFEDALIALASEPEETYALLEAITDYKVASLDYIIDAYHPDTITYFDDVATERSLFMSPDTYRKIIKPHHKRFAQECLKRGIIPIYHCCGHAEDIVEDMIDCGWAAWTSVQISNDICGLIEKYGDRFAFCGGYDTTGLPAREDATPEVMAAEVKRCLDTYGKYHKGYCFFGFRFVNSLDPAEVGAGMAPIIQTAVEYGFELLASGK</sequence>
<evidence type="ECO:0000313" key="3">
    <source>
        <dbReference type="Proteomes" id="UP000886817"/>
    </source>
</evidence>
<dbReference type="Proteomes" id="UP000886817">
    <property type="component" value="Unassembled WGS sequence"/>
</dbReference>
<feature type="domain" description="Uroporphyrinogen decarboxylase (URO-D)" evidence="1">
    <location>
        <begin position="77"/>
        <end position="307"/>
    </location>
</feature>
<protein>
    <recommendedName>
        <fullName evidence="1">Uroporphyrinogen decarboxylase (URO-D) domain-containing protein</fullName>
    </recommendedName>
</protein>
<dbReference type="SUPFAM" id="SSF51726">
    <property type="entry name" value="UROD/MetE-like"/>
    <property type="match status" value="1"/>
</dbReference>
<comment type="caution">
    <text evidence="2">The sequence shown here is derived from an EMBL/GenBank/DDBJ whole genome shotgun (WGS) entry which is preliminary data.</text>
</comment>
<accession>A0A9D1WHC0</accession>
<dbReference type="GO" id="GO:0004853">
    <property type="term" value="F:uroporphyrinogen decarboxylase activity"/>
    <property type="evidence" value="ECO:0007669"/>
    <property type="project" value="InterPro"/>
</dbReference>
<dbReference type="PANTHER" id="PTHR47099">
    <property type="entry name" value="METHYLCOBAMIDE:COM METHYLTRANSFERASE MTBA"/>
    <property type="match status" value="1"/>
</dbReference>
<organism evidence="2 3">
    <name type="scientific">Candidatus Blautia gallistercoris</name>
    <dbReference type="NCBI Taxonomy" id="2838490"/>
    <lineage>
        <taxon>Bacteria</taxon>
        <taxon>Bacillati</taxon>
        <taxon>Bacillota</taxon>
        <taxon>Clostridia</taxon>
        <taxon>Lachnospirales</taxon>
        <taxon>Lachnospiraceae</taxon>
        <taxon>Blautia</taxon>
    </lineage>
</organism>
<dbReference type="InterPro" id="IPR052024">
    <property type="entry name" value="Methanogen_methyltrans"/>
</dbReference>
<dbReference type="EMBL" id="DXEX01000113">
    <property type="protein sequence ID" value="HIX59043.1"/>
    <property type="molecule type" value="Genomic_DNA"/>
</dbReference>
<name>A0A9D1WHC0_9FIRM</name>
<dbReference type="AlphaFoldDB" id="A0A9D1WHC0"/>
<evidence type="ECO:0000313" key="2">
    <source>
        <dbReference type="EMBL" id="HIX59043.1"/>
    </source>
</evidence>
<dbReference type="InterPro" id="IPR038071">
    <property type="entry name" value="UROD/MetE-like_sf"/>
</dbReference>
<reference evidence="2" key="2">
    <citation type="submission" date="2021-04" db="EMBL/GenBank/DDBJ databases">
        <authorList>
            <person name="Gilroy R."/>
        </authorList>
    </citation>
    <scope>NUCLEOTIDE SEQUENCE</scope>
    <source>
        <strain evidence="2">ChiSjej1B19-8411</strain>
    </source>
</reference>
<dbReference type="Gene3D" id="3.20.20.210">
    <property type="match status" value="1"/>
</dbReference>
<evidence type="ECO:0000259" key="1">
    <source>
        <dbReference type="Pfam" id="PF01208"/>
    </source>
</evidence>
<dbReference type="InterPro" id="IPR000257">
    <property type="entry name" value="Uroporphyrinogen_deCOase"/>
</dbReference>
<dbReference type="Pfam" id="PF01208">
    <property type="entry name" value="URO-D"/>
    <property type="match status" value="1"/>
</dbReference>
<proteinExistence type="predicted"/>
<dbReference type="GO" id="GO:0006779">
    <property type="term" value="P:porphyrin-containing compound biosynthetic process"/>
    <property type="evidence" value="ECO:0007669"/>
    <property type="project" value="InterPro"/>
</dbReference>
<dbReference type="PANTHER" id="PTHR47099:SF1">
    <property type="entry name" value="METHYLCOBAMIDE:COM METHYLTRANSFERASE MTBA"/>
    <property type="match status" value="1"/>
</dbReference>
<reference evidence="2" key="1">
    <citation type="journal article" date="2021" name="PeerJ">
        <title>Extensive microbial diversity within the chicken gut microbiome revealed by metagenomics and culture.</title>
        <authorList>
            <person name="Gilroy R."/>
            <person name="Ravi A."/>
            <person name="Getino M."/>
            <person name="Pursley I."/>
            <person name="Horton D.L."/>
            <person name="Alikhan N.F."/>
            <person name="Baker D."/>
            <person name="Gharbi K."/>
            <person name="Hall N."/>
            <person name="Watson M."/>
            <person name="Adriaenssens E.M."/>
            <person name="Foster-Nyarko E."/>
            <person name="Jarju S."/>
            <person name="Secka A."/>
            <person name="Antonio M."/>
            <person name="Oren A."/>
            <person name="Chaudhuri R.R."/>
            <person name="La Ragione R."/>
            <person name="Hildebrand F."/>
            <person name="Pallen M.J."/>
        </authorList>
    </citation>
    <scope>NUCLEOTIDE SEQUENCE</scope>
    <source>
        <strain evidence="2">ChiSjej1B19-8411</strain>
    </source>
</reference>
<gene>
    <name evidence="2" type="ORF">IAA45_04920</name>
</gene>